<dbReference type="Proteomes" id="UP000546213">
    <property type="component" value="Unassembled WGS sequence"/>
</dbReference>
<evidence type="ECO:0000313" key="3">
    <source>
        <dbReference type="Proteomes" id="UP000546213"/>
    </source>
</evidence>
<dbReference type="AlphaFoldDB" id="A0A8H5PVI5"/>
<organism evidence="2 3">
    <name type="scientific">Fusarium pseudocircinatum</name>
    <dbReference type="NCBI Taxonomy" id="56676"/>
    <lineage>
        <taxon>Eukaryota</taxon>
        <taxon>Fungi</taxon>
        <taxon>Dikarya</taxon>
        <taxon>Ascomycota</taxon>
        <taxon>Pezizomycotina</taxon>
        <taxon>Sordariomycetes</taxon>
        <taxon>Hypocreomycetidae</taxon>
        <taxon>Hypocreales</taxon>
        <taxon>Nectriaceae</taxon>
        <taxon>Fusarium</taxon>
        <taxon>Fusarium fujikuroi species complex</taxon>
    </lineage>
</organism>
<feature type="region of interest" description="Disordered" evidence="1">
    <location>
        <begin position="32"/>
        <end position="84"/>
    </location>
</feature>
<evidence type="ECO:0000256" key="1">
    <source>
        <dbReference type="SAM" id="MobiDB-lite"/>
    </source>
</evidence>
<accession>A0A8H5PVI5</accession>
<sequence length="84" mass="9110">MLTGVKADIHRIFHKLHKVTNPNLVTATRSLRSLEGGQNNDRNPSAPIYRSSLKPAAAVPTKGIRSPYDALGSPSSTKMEADKK</sequence>
<comment type="caution">
    <text evidence="2">The sequence shown here is derived from an EMBL/GenBank/DDBJ whole genome shotgun (WGS) entry which is preliminary data.</text>
</comment>
<proteinExistence type="predicted"/>
<reference evidence="2 3" key="1">
    <citation type="submission" date="2020-05" db="EMBL/GenBank/DDBJ databases">
        <title>Identification and distribution of gene clusters putatively required for synthesis of sphingolipid metabolism inhibitors in phylogenetically diverse species of the filamentous fungus Fusarium.</title>
        <authorList>
            <person name="Kim H.-S."/>
            <person name="Busman M."/>
            <person name="Brown D.W."/>
            <person name="Divon H."/>
            <person name="Uhlig S."/>
            <person name="Proctor R.H."/>
        </authorList>
    </citation>
    <scope>NUCLEOTIDE SEQUENCE [LARGE SCALE GENOMIC DNA]</scope>
    <source>
        <strain evidence="2 3">NRRL 36939</strain>
    </source>
</reference>
<feature type="compositionally biased region" description="Polar residues" evidence="1">
    <location>
        <begin position="32"/>
        <end position="43"/>
    </location>
</feature>
<name>A0A8H5PVI5_9HYPO</name>
<protein>
    <submittedName>
        <fullName evidence="2">Uncharacterized protein</fullName>
    </submittedName>
</protein>
<keyword evidence="3" id="KW-1185">Reference proteome</keyword>
<evidence type="ECO:0000313" key="2">
    <source>
        <dbReference type="EMBL" id="KAF5603654.1"/>
    </source>
</evidence>
<dbReference type="EMBL" id="JAAOAS010000026">
    <property type="protein sequence ID" value="KAF5603654.1"/>
    <property type="molecule type" value="Genomic_DNA"/>
</dbReference>
<gene>
    <name evidence="2" type="ORF">FPCIR_1251</name>
</gene>